<evidence type="ECO:0000256" key="6">
    <source>
        <dbReference type="SAM" id="MobiDB-lite"/>
    </source>
</evidence>
<dbReference type="PANTHER" id="PTHR30405">
    <property type="entry name" value="TRANSPOSASE"/>
    <property type="match status" value="1"/>
</dbReference>
<dbReference type="PANTHER" id="PTHR30405:SF25">
    <property type="entry name" value="RNA-GUIDED DNA ENDONUCLEASE INSQ-RELATED"/>
    <property type="match status" value="1"/>
</dbReference>
<proteinExistence type="inferred from homology"/>
<keyword evidence="9" id="KW-0378">Hydrolase</keyword>
<dbReference type="NCBIfam" id="NF040570">
    <property type="entry name" value="guided_TnpB"/>
    <property type="match status" value="1"/>
</dbReference>
<name>A0ABY7QD49_9ACTN</name>
<dbReference type="Pfam" id="PF01385">
    <property type="entry name" value="OrfB_IS605"/>
    <property type="match status" value="1"/>
</dbReference>
<evidence type="ECO:0000256" key="5">
    <source>
        <dbReference type="ARBA" id="ARBA00023172"/>
    </source>
</evidence>
<evidence type="ECO:0000259" key="7">
    <source>
        <dbReference type="Pfam" id="PF01385"/>
    </source>
</evidence>
<comment type="similarity">
    <text evidence="1">In the C-terminal section; belongs to the transposase 35 family.</text>
</comment>
<keyword evidence="9" id="KW-0540">Nuclease</keyword>
<keyword evidence="4" id="KW-0238">DNA-binding</keyword>
<dbReference type="GO" id="GO:0004519">
    <property type="term" value="F:endonuclease activity"/>
    <property type="evidence" value="ECO:0007669"/>
    <property type="project" value="UniProtKB-KW"/>
</dbReference>
<feature type="domain" description="Probable transposase IS891/IS1136/IS1341" evidence="7">
    <location>
        <begin position="166"/>
        <end position="276"/>
    </location>
</feature>
<organism evidence="9 10">
    <name type="scientific">Kitasatospora cathayae</name>
    <dbReference type="NCBI Taxonomy" id="3004092"/>
    <lineage>
        <taxon>Bacteria</taxon>
        <taxon>Bacillati</taxon>
        <taxon>Actinomycetota</taxon>
        <taxon>Actinomycetes</taxon>
        <taxon>Kitasatosporales</taxon>
        <taxon>Streptomycetaceae</taxon>
        <taxon>Kitasatospora</taxon>
    </lineage>
</organism>
<evidence type="ECO:0000256" key="2">
    <source>
        <dbReference type="ARBA" id="ARBA00011044"/>
    </source>
</evidence>
<keyword evidence="5" id="KW-0233">DNA recombination</keyword>
<feature type="domain" description="Cas12f1-like TNB" evidence="8">
    <location>
        <begin position="287"/>
        <end position="354"/>
    </location>
</feature>
<evidence type="ECO:0000256" key="3">
    <source>
        <dbReference type="ARBA" id="ARBA00022578"/>
    </source>
</evidence>
<protein>
    <submittedName>
        <fullName evidence="9">RNA-guided endonuclease TnpB family protein</fullName>
    </submittedName>
</protein>
<keyword evidence="3" id="KW-0815">Transposition</keyword>
<sequence>MWNAALALRIPVKESNKLLGNARERIAEGPYLRIPKNGDLGKLLVIEGKRNGQPWLSQAPVGVLQQSLRDLDKAWTAHEDSKTGKRAGPLVEPPRFKSRKDRRQSARFTRSDRWSITEDGKLRLPKIGDLKVTWSRALPSEASSVTLIKDAAGHWFASFVVDTDPTDDLSAMPDTVAEIGIDLGLTHYAILSNGQKIKNPRWLRRAEKKIKRAQRELSRKQDTSKNRDKARVKVARAHAHAANARKDWQHKPSTKLISENQAITVETLGVLGLARSRNAKSVNDAGWGQFVLMLEYKAIRYGRELTKVARDFPSTRLCSACGHRPGKLPLHVRSWTCGNCQTHHDRDHNAAKNLHDEGRRLRAAARIPVDVPAPVG</sequence>
<dbReference type="RefSeq" id="WP_270149282.1">
    <property type="nucleotide sequence ID" value="NZ_CP115450.1"/>
</dbReference>
<keyword evidence="10" id="KW-1185">Reference proteome</keyword>
<accession>A0ABY7QD49</accession>
<reference evidence="10" key="1">
    <citation type="submission" date="2022-12" db="EMBL/GenBank/DDBJ databases">
        <authorList>
            <person name="Mo P."/>
        </authorList>
    </citation>
    <scope>NUCLEOTIDE SEQUENCE [LARGE SCALE GENOMIC DNA]</scope>
    <source>
        <strain evidence="10">HUAS 3-15</strain>
    </source>
</reference>
<dbReference type="InterPro" id="IPR010095">
    <property type="entry name" value="Cas12f1-like_TNB"/>
</dbReference>
<gene>
    <name evidence="9" type="ORF">O1G21_34515</name>
</gene>
<evidence type="ECO:0000256" key="4">
    <source>
        <dbReference type="ARBA" id="ARBA00023125"/>
    </source>
</evidence>
<feature type="region of interest" description="Disordered" evidence="6">
    <location>
        <begin position="77"/>
        <end position="107"/>
    </location>
</feature>
<evidence type="ECO:0000313" key="9">
    <source>
        <dbReference type="EMBL" id="WBP90476.1"/>
    </source>
</evidence>
<comment type="similarity">
    <text evidence="2">In the N-terminal section; belongs to the transposase 2 family.</text>
</comment>
<evidence type="ECO:0000313" key="10">
    <source>
        <dbReference type="Proteomes" id="UP001212821"/>
    </source>
</evidence>
<dbReference type="EMBL" id="CP115450">
    <property type="protein sequence ID" value="WBP90476.1"/>
    <property type="molecule type" value="Genomic_DNA"/>
</dbReference>
<evidence type="ECO:0000256" key="1">
    <source>
        <dbReference type="ARBA" id="ARBA00008761"/>
    </source>
</evidence>
<evidence type="ECO:0000259" key="8">
    <source>
        <dbReference type="Pfam" id="PF07282"/>
    </source>
</evidence>
<dbReference type="InterPro" id="IPR051399">
    <property type="entry name" value="RNA-guided_DNA_endo/Transpos"/>
</dbReference>
<dbReference type="InterPro" id="IPR001959">
    <property type="entry name" value="Transposase"/>
</dbReference>
<keyword evidence="9" id="KW-0255">Endonuclease</keyword>
<dbReference type="Pfam" id="PF07282">
    <property type="entry name" value="Cas12f1-like_TNB"/>
    <property type="match status" value="1"/>
</dbReference>
<dbReference type="Proteomes" id="UP001212821">
    <property type="component" value="Chromosome"/>
</dbReference>